<feature type="region of interest" description="Disordered" evidence="1">
    <location>
        <begin position="29"/>
        <end position="49"/>
    </location>
</feature>
<dbReference type="HOGENOM" id="CLU_063481_0_0_1"/>
<dbReference type="VEuPathDB" id="FungiDB:PV07_08952"/>
<keyword evidence="3" id="KW-1185">Reference proteome</keyword>
<evidence type="ECO:0000313" key="2">
    <source>
        <dbReference type="EMBL" id="KIW25809.1"/>
    </source>
</evidence>
<dbReference type="Proteomes" id="UP000054466">
    <property type="component" value="Unassembled WGS sequence"/>
</dbReference>
<gene>
    <name evidence="2" type="ORF">PV07_08952</name>
</gene>
<proteinExistence type="predicted"/>
<dbReference type="OrthoDB" id="4144482at2759"/>
<dbReference type="AlphaFoldDB" id="A0A0D2CQD2"/>
<accession>A0A0D2CQD2</accession>
<feature type="compositionally biased region" description="Basic and acidic residues" evidence="1">
    <location>
        <begin position="29"/>
        <end position="48"/>
    </location>
</feature>
<protein>
    <submittedName>
        <fullName evidence="2">Uncharacterized protein</fullName>
    </submittedName>
</protein>
<organism evidence="2 3">
    <name type="scientific">Cladophialophora immunda</name>
    <dbReference type="NCBI Taxonomy" id="569365"/>
    <lineage>
        <taxon>Eukaryota</taxon>
        <taxon>Fungi</taxon>
        <taxon>Dikarya</taxon>
        <taxon>Ascomycota</taxon>
        <taxon>Pezizomycotina</taxon>
        <taxon>Eurotiomycetes</taxon>
        <taxon>Chaetothyriomycetidae</taxon>
        <taxon>Chaetothyriales</taxon>
        <taxon>Herpotrichiellaceae</taxon>
        <taxon>Cladophialophora</taxon>
    </lineage>
</organism>
<dbReference type="RefSeq" id="XP_016246025.1">
    <property type="nucleotide sequence ID" value="XM_016396169.1"/>
</dbReference>
<feature type="region of interest" description="Disordered" evidence="1">
    <location>
        <begin position="337"/>
        <end position="387"/>
    </location>
</feature>
<name>A0A0D2CQD2_9EURO</name>
<evidence type="ECO:0000256" key="1">
    <source>
        <dbReference type="SAM" id="MobiDB-lite"/>
    </source>
</evidence>
<dbReference type="GeneID" id="27348146"/>
<evidence type="ECO:0000313" key="3">
    <source>
        <dbReference type="Proteomes" id="UP000054466"/>
    </source>
</evidence>
<feature type="compositionally biased region" description="Acidic residues" evidence="1">
    <location>
        <begin position="337"/>
        <end position="348"/>
    </location>
</feature>
<dbReference type="EMBL" id="KN847044">
    <property type="protein sequence ID" value="KIW25809.1"/>
    <property type="molecule type" value="Genomic_DNA"/>
</dbReference>
<sequence>MEEDTLDSLSPDAGLVQAPLGATVLGCDQRRTRDASHHARQTSEDKSPAEISELQTIVRDVRSHLAGRPGLRSRYRLNAQDFGRLRKYLEKVWENLRYDYFVDTREFILRMISYRHEFVQQQLMGLLHSRLMQLCSRHQVQCPFSILGAAVVEDGQGSTLAPDNQMRCTSKKHPPLVLEVGYSQSMDSLDNKAWRYIRAGRGRIRCVVSLKLHRNSQAVDLTLATPKFTTSAQSTLLETEITSQEIRNAKGQAGSGAGLSIPVAQITPIGLLPSSVRRETIVISVEEICEIIQCAENSESGEEERGGEIDDYEGIPTHFDLGPSLPCLASLIELDQGDEDTISSDEDEQGKGTTADIGEFKSDRRRCSSMPYRSPIKLRARGDGKLV</sequence>
<reference evidence="2 3" key="1">
    <citation type="submission" date="2015-01" db="EMBL/GenBank/DDBJ databases">
        <title>The Genome Sequence of Cladophialophora immunda CBS83496.</title>
        <authorList>
            <consortium name="The Broad Institute Genomics Platform"/>
            <person name="Cuomo C."/>
            <person name="de Hoog S."/>
            <person name="Gorbushina A."/>
            <person name="Stielow B."/>
            <person name="Teixiera M."/>
            <person name="Abouelleil A."/>
            <person name="Chapman S.B."/>
            <person name="Priest M."/>
            <person name="Young S.K."/>
            <person name="Wortman J."/>
            <person name="Nusbaum C."/>
            <person name="Birren B."/>
        </authorList>
    </citation>
    <scope>NUCLEOTIDE SEQUENCE [LARGE SCALE GENOMIC DNA]</scope>
    <source>
        <strain evidence="2 3">CBS 83496</strain>
    </source>
</reference>